<name>K2FWP3_9BACT</name>
<evidence type="ECO:0000313" key="1">
    <source>
        <dbReference type="EMBL" id="EKE27403.1"/>
    </source>
</evidence>
<sequence length="256" mass="31179">MWNIESGNSIDSTVKILEQREKKVFPDAKVVYIKPDLYAVDSKEGNIQYFLHENGEIYFNIWAMAESPFYEDSLKKAWYVERKENWTYNMYRVDSNWRIADKPVDKYSIDYFNLWKNIDFFIWYHMNRQVQSKRLSREQFLEILPMYQKEESFRIKDLMIFYSRWQINKMDVIGLLPALQKLLVKQCNPNSDLILNFEKVNDPITEDELRKYYNDREIFKNKGLIDENTYLACLSWLRKSESEKKIKRETKEEIKK</sequence>
<dbReference type="EMBL" id="AMFJ01000486">
    <property type="protein sequence ID" value="EKE27403.1"/>
    <property type="molecule type" value="Genomic_DNA"/>
</dbReference>
<comment type="caution">
    <text evidence="1">The sequence shown here is derived from an EMBL/GenBank/DDBJ whole genome shotgun (WGS) entry which is preliminary data.</text>
</comment>
<gene>
    <name evidence="1" type="ORF">ACD_3C00212G0002</name>
</gene>
<accession>K2FWP3</accession>
<organism evidence="1">
    <name type="scientific">uncultured bacterium</name>
    <name type="common">gcode 4</name>
    <dbReference type="NCBI Taxonomy" id="1234023"/>
    <lineage>
        <taxon>Bacteria</taxon>
        <taxon>environmental samples</taxon>
    </lineage>
</organism>
<proteinExistence type="predicted"/>
<reference evidence="1" key="1">
    <citation type="journal article" date="2012" name="Science">
        <title>Fermentation, hydrogen, and sulfur metabolism in multiple uncultivated bacterial phyla.</title>
        <authorList>
            <person name="Wrighton K.C."/>
            <person name="Thomas B.C."/>
            <person name="Sharon I."/>
            <person name="Miller C.S."/>
            <person name="Castelle C.J."/>
            <person name="VerBerkmoes N.C."/>
            <person name="Wilkins M.J."/>
            <person name="Hettich R.L."/>
            <person name="Lipton M.S."/>
            <person name="Williams K.H."/>
            <person name="Long P.E."/>
            <person name="Banfield J.F."/>
        </authorList>
    </citation>
    <scope>NUCLEOTIDE SEQUENCE [LARGE SCALE GENOMIC DNA]</scope>
</reference>
<dbReference type="AlphaFoldDB" id="K2FWP3"/>
<protein>
    <submittedName>
        <fullName evidence="1">Uncharacterized protein</fullName>
    </submittedName>
</protein>